<keyword evidence="2" id="KW-1185">Reference proteome</keyword>
<gene>
    <name evidence="1" type="ORF">Q7A36_36300</name>
</gene>
<comment type="caution">
    <text evidence="1">The sequence shown here is derived from an EMBL/GenBank/DDBJ whole genome shotgun (WGS) entry which is preliminary data.</text>
</comment>
<accession>A0ABT9EC86</accession>
<proteinExistence type="predicted"/>
<dbReference type="RefSeq" id="WP_305108678.1">
    <property type="nucleotide sequence ID" value="NZ_JAUTWS010000125.1"/>
</dbReference>
<evidence type="ECO:0000313" key="1">
    <source>
        <dbReference type="EMBL" id="MDO9713829.1"/>
    </source>
</evidence>
<sequence>MATVVDLVAAWSRTSGDNLPSVRAVARELIIAGVLPKASGRRFPEMQPEHIVRLAFALYGARRIVGAVAAARTLWNLPLDGTPPRHRSLERADGSFAAAPPAGETLTMLLAEHAVLAERGEGRSSRLIGATVEVCATWPEVVITLPAPGGTALFFEPPAPAFDEDGEPRDGLRLPHLPNRRTIIPGNVFASVLASLSAADRARRAA</sequence>
<dbReference type="Proteomes" id="UP001243009">
    <property type="component" value="Unassembled WGS sequence"/>
</dbReference>
<protein>
    <recommendedName>
        <fullName evidence="3">DUF3726 domain-containing protein</fullName>
    </recommendedName>
</protein>
<dbReference type="EMBL" id="JAUTWS010000125">
    <property type="protein sequence ID" value="MDO9713829.1"/>
    <property type="molecule type" value="Genomic_DNA"/>
</dbReference>
<name>A0ABT9EC86_9PROT</name>
<evidence type="ECO:0008006" key="3">
    <source>
        <dbReference type="Google" id="ProtNLM"/>
    </source>
</evidence>
<organism evidence="1 2">
    <name type="scientific">Paracraurococcus lichenis</name>
    <dbReference type="NCBI Taxonomy" id="3064888"/>
    <lineage>
        <taxon>Bacteria</taxon>
        <taxon>Pseudomonadati</taxon>
        <taxon>Pseudomonadota</taxon>
        <taxon>Alphaproteobacteria</taxon>
        <taxon>Acetobacterales</taxon>
        <taxon>Roseomonadaceae</taxon>
        <taxon>Paracraurococcus</taxon>
    </lineage>
</organism>
<evidence type="ECO:0000313" key="2">
    <source>
        <dbReference type="Proteomes" id="UP001243009"/>
    </source>
</evidence>
<reference evidence="1 2" key="1">
    <citation type="submission" date="2023-08" db="EMBL/GenBank/DDBJ databases">
        <title>The draft genome sequence of Paracraurococcus sp. LOR1-02.</title>
        <authorList>
            <person name="Kingkaew E."/>
            <person name="Tanasupawat S."/>
        </authorList>
    </citation>
    <scope>NUCLEOTIDE SEQUENCE [LARGE SCALE GENOMIC DNA]</scope>
    <source>
        <strain evidence="1 2">LOR1-02</strain>
    </source>
</reference>